<dbReference type="InterPro" id="IPR011727">
    <property type="entry name" value="CHP02117"/>
</dbReference>
<keyword evidence="1" id="KW-0812">Transmembrane</keyword>
<sequence>MKIVFLYLKRFALFIVAFLLLYVVFSLLLTYLPTRPQASKGEKNRVMYISSNGVHLDIILPVNALPDAFLRQLRPAASTELLAFGWGDKGFYLDTPTWAELRASVAFKAMFLPSPTAMHVTEHRAVAQGWSKVALTQVQSEVLIAYLLRSFRTTADGQITEIPDAGYTSKDRFYEAVGNYSCFKTCNTWANTAMKRIGVRTAVWTPIDRGVLRYL</sequence>
<dbReference type="Pfam" id="PF09601">
    <property type="entry name" value="DUF2459"/>
    <property type="match status" value="1"/>
</dbReference>
<evidence type="ECO:0000313" key="2">
    <source>
        <dbReference type="EMBL" id="MBC6994882.1"/>
    </source>
</evidence>
<organism evidence="2 3">
    <name type="scientific">Neolewinella lacunae</name>
    <dbReference type="NCBI Taxonomy" id="1517758"/>
    <lineage>
        <taxon>Bacteria</taxon>
        <taxon>Pseudomonadati</taxon>
        <taxon>Bacteroidota</taxon>
        <taxon>Saprospiria</taxon>
        <taxon>Saprospirales</taxon>
        <taxon>Lewinellaceae</taxon>
        <taxon>Neolewinella</taxon>
    </lineage>
</organism>
<accession>A0A923PQH1</accession>
<dbReference type="AlphaFoldDB" id="A0A923PQH1"/>
<keyword evidence="1" id="KW-0472">Membrane</keyword>
<reference evidence="2" key="1">
    <citation type="submission" date="2020-08" db="EMBL/GenBank/DDBJ databases">
        <title>Lewinella bacteria from marine environments.</title>
        <authorList>
            <person name="Zhong Y."/>
        </authorList>
    </citation>
    <scope>NUCLEOTIDE SEQUENCE</scope>
    <source>
        <strain evidence="2">KCTC 42187</strain>
    </source>
</reference>
<dbReference type="RefSeq" id="WP_187466953.1">
    <property type="nucleotide sequence ID" value="NZ_JACSIT010000106.1"/>
</dbReference>
<evidence type="ECO:0000313" key="3">
    <source>
        <dbReference type="Proteomes" id="UP000650081"/>
    </source>
</evidence>
<keyword evidence="1" id="KW-1133">Transmembrane helix</keyword>
<name>A0A923PQH1_9BACT</name>
<dbReference type="EMBL" id="JACSIT010000106">
    <property type="protein sequence ID" value="MBC6994882.1"/>
    <property type="molecule type" value="Genomic_DNA"/>
</dbReference>
<keyword evidence="3" id="KW-1185">Reference proteome</keyword>
<gene>
    <name evidence="2" type="ORF">H9S92_11955</name>
</gene>
<dbReference type="NCBIfam" id="TIGR02117">
    <property type="entry name" value="chp_urease_rgn"/>
    <property type="match status" value="1"/>
</dbReference>
<proteinExistence type="predicted"/>
<evidence type="ECO:0000256" key="1">
    <source>
        <dbReference type="SAM" id="Phobius"/>
    </source>
</evidence>
<feature type="transmembrane region" description="Helical" evidence="1">
    <location>
        <begin position="12"/>
        <end position="32"/>
    </location>
</feature>
<dbReference type="Proteomes" id="UP000650081">
    <property type="component" value="Unassembled WGS sequence"/>
</dbReference>
<comment type="caution">
    <text evidence="2">The sequence shown here is derived from an EMBL/GenBank/DDBJ whole genome shotgun (WGS) entry which is preliminary data.</text>
</comment>
<protein>
    <submittedName>
        <fullName evidence="2">TIGR02117 family protein</fullName>
    </submittedName>
</protein>